<dbReference type="SMART" id="SM00320">
    <property type="entry name" value="WD40"/>
    <property type="match status" value="4"/>
</dbReference>
<evidence type="ECO:0000256" key="1">
    <source>
        <dbReference type="ARBA" id="ARBA00022574"/>
    </source>
</evidence>
<dbReference type="InterPro" id="IPR015943">
    <property type="entry name" value="WD40/YVTN_repeat-like_dom_sf"/>
</dbReference>
<keyword evidence="6" id="KW-1185">Reference proteome</keyword>
<evidence type="ECO:0000256" key="4">
    <source>
        <dbReference type="SAM" id="MobiDB-lite"/>
    </source>
</evidence>
<dbReference type="InterPro" id="IPR001680">
    <property type="entry name" value="WD40_rpt"/>
</dbReference>
<dbReference type="PANTHER" id="PTHR22889:SF0">
    <property type="entry name" value="WD REPEAT-CONTAINING PROTEIN 89"/>
    <property type="match status" value="1"/>
</dbReference>
<dbReference type="Gene3D" id="2.130.10.10">
    <property type="entry name" value="YVTN repeat-like/Quinoprotein amine dehydrogenase"/>
    <property type="match status" value="1"/>
</dbReference>
<keyword evidence="2" id="KW-0677">Repeat</keyword>
<dbReference type="PANTHER" id="PTHR22889">
    <property type="entry name" value="WD REPEAT-CONTAINING PROTEIN 89"/>
    <property type="match status" value="1"/>
</dbReference>
<evidence type="ECO:0000256" key="3">
    <source>
        <dbReference type="PROSITE-ProRule" id="PRU00221"/>
    </source>
</evidence>
<feature type="compositionally biased region" description="Basic residues" evidence="4">
    <location>
        <begin position="389"/>
        <end position="401"/>
    </location>
</feature>
<evidence type="ECO:0000313" key="6">
    <source>
        <dbReference type="Proteomes" id="UP001222932"/>
    </source>
</evidence>
<feature type="region of interest" description="Disordered" evidence="4">
    <location>
        <begin position="351"/>
        <end position="401"/>
    </location>
</feature>
<dbReference type="AlphaFoldDB" id="A0AAD3TYS3"/>
<comment type="caution">
    <text evidence="5">The sequence shown here is derived from an EMBL/GenBank/DDBJ whole genome shotgun (WGS) entry which is preliminary data.</text>
</comment>
<name>A0AAD3TYS3_9TREE</name>
<organism evidence="5 6">
    <name type="scientific">Cutaneotrichosporon spelunceum</name>
    <dbReference type="NCBI Taxonomy" id="1672016"/>
    <lineage>
        <taxon>Eukaryota</taxon>
        <taxon>Fungi</taxon>
        <taxon>Dikarya</taxon>
        <taxon>Basidiomycota</taxon>
        <taxon>Agaricomycotina</taxon>
        <taxon>Tremellomycetes</taxon>
        <taxon>Trichosporonales</taxon>
        <taxon>Trichosporonaceae</taxon>
        <taxon>Cutaneotrichosporon</taxon>
    </lineage>
</organism>
<dbReference type="SUPFAM" id="SSF50978">
    <property type="entry name" value="WD40 repeat-like"/>
    <property type="match status" value="1"/>
</dbReference>
<proteinExistence type="predicted"/>
<protein>
    <recommendedName>
        <fullName evidence="7">WD40 repeat-like protein</fullName>
    </recommendedName>
</protein>
<sequence length="401" mass="42754">MPSTLHPARAHALPARPYIVDIVPARSHLALRHPEPEITLADRETLQGVLALSGHSAPVTAVCADSSIWSAGKDARVVRWDERTRRPAAEITAHLRKPLPLSALALNEQANLVVGGTECVSSESHILFWDVRQTSSPVYRHSSTHSDEITHLSFLPSLPSLQSGPSGPSALLLSASVDGTLAVSDVTESDEEEAVHAAANWNASIAGASVYTWSGGARVWARSDMDTLASWALCVGEEGLELSALHEVASAQFKARDIGGLRTEYLVTAAPSLGVGPAGAPVVAAGTNDGAVVLEYNAGKGYEATAVLRGAHEDVVRCLYHAPVDGALYTGSEDGVLAGWAIGGLALQTGADGERDERGERESQQNEHKQEAAEMDVDTARDTRERQSRKEKRQRKRHAPY</sequence>
<dbReference type="InterPro" id="IPR036322">
    <property type="entry name" value="WD40_repeat_dom_sf"/>
</dbReference>
<dbReference type="Proteomes" id="UP001222932">
    <property type="component" value="Unassembled WGS sequence"/>
</dbReference>
<evidence type="ECO:0000313" key="5">
    <source>
        <dbReference type="EMBL" id="GMK59026.1"/>
    </source>
</evidence>
<feature type="compositionally biased region" description="Basic and acidic residues" evidence="4">
    <location>
        <begin position="352"/>
        <end position="388"/>
    </location>
</feature>
<feature type="repeat" description="WD" evidence="3">
    <location>
        <begin position="52"/>
        <end position="90"/>
    </location>
</feature>
<evidence type="ECO:0000256" key="2">
    <source>
        <dbReference type="ARBA" id="ARBA00022737"/>
    </source>
</evidence>
<reference evidence="5" key="1">
    <citation type="journal article" date="2023" name="BMC Genomics">
        <title>Chromosome-level genome assemblies of Cutaneotrichosporon spp. (Trichosporonales, Basidiomycota) reveal imbalanced evolution between nucleotide sequences and chromosome synteny.</title>
        <authorList>
            <person name="Kobayashi Y."/>
            <person name="Kayamori A."/>
            <person name="Aoki K."/>
            <person name="Shiwa Y."/>
            <person name="Matsutani M."/>
            <person name="Fujita N."/>
            <person name="Sugita T."/>
            <person name="Iwasaki W."/>
            <person name="Tanaka N."/>
            <person name="Takashima M."/>
        </authorList>
    </citation>
    <scope>NUCLEOTIDE SEQUENCE</scope>
    <source>
        <strain evidence="5">HIS016</strain>
    </source>
</reference>
<keyword evidence="1 3" id="KW-0853">WD repeat</keyword>
<dbReference type="InterPro" id="IPR039328">
    <property type="entry name" value="WDR89"/>
</dbReference>
<gene>
    <name evidence="5" type="ORF">CspeluHIS016_0700410</name>
</gene>
<dbReference type="PROSITE" id="PS50082">
    <property type="entry name" value="WD_REPEATS_2"/>
    <property type="match status" value="1"/>
</dbReference>
<dbReference type="EMBL" id="BTCM01000007">
    <property type="protein sequence ID" value="GMK59026.1"/>
    <property type="molecule type" value="Genomic_DNA"/>
</dbReference>
<evidence type="ECO:0008006" key="7">
    <source>
        <dbReference type="Google" id="ProtNLM"/>
    </source>
</evidence>
<reference evidence="5" key="2">
    <citation type="submission" date="2023-06" db="EMBL/GenBank/DDBJ databases">
        <authorList>
            <person name="Kobayashi Y."/>
            <person name="Kayamori A."/>
            <person name="Aoki K."/>
            <person name="Shiwa Y."/>
            <person name="Fujita N."/>
            <person name="Sugita T."/>
            <person name="Iwasaki W."/>
            <person name="Tanaka N."/>
            <person name="Takashima M."/>
        </authorList>
    </citation>
    <scope>NUCLEOTIDE SEQUENCE</scope>
    <source>
        <strain evidence="5">HIS016</strain>
    </source>
</reference>
<accession>A0AAD3TYS3</accession>